<organism evidence="3 4">
    <name type="scientific">Thermococcus siculi</name>
    <dbReference type="NCBI Taxonomy" id="72803"/>
    <lineage>
        <taxon>Archaea</taxon>
        <taxon>Methanobacteriati</taxon>
        <taxon>Methanobacteriota</taxon>
        <taxon>Thermococci</taxon>
        <taxon>Thermococcales</taxon>
        <taxon>Thermococcaceae</taxon>
        <taxon>Thermococcus</taxon>
    </lineage>
</organism>
<dbReference type="KEGG" id="tsl:A3L11_08370"/>
<dbReference type="OrthoDB" id="110363at2157"/>
<dbReference type="GO" id="GO:0030246">
    <property type="term" value="F:carbohydrate binding"/>
    <property type="evidence" value="ECO:0007669"/>
    <property type="project" value="InterPro"/>
</dbReference>
<sequence>MRKSAVFLLFLLFLLPLASAQPYVTVFEGRLAPGHAITVGDYTVTIVKSAGGEPYVMLRNGSRILELRPFVFGTEIERDDIRIIAGSYTPQGGFLVVSLKPRFVASIEPKKGERVSFNGTTVEVIAVGNRTVDVSVNGVARTLEVNGSTVVDLVALEYDGKEIRVYAAEPASEIINTDYTVFYPYGKVKSSGPVDLPITIASSSDAELSLKLGVVSLPSGWRASFIYGGVEIGEITVPPMGTVSLTLHIEPAGSGIIKFAVGNFTGSLEVESAGIDVSLSYLSVEAEAGTSLSIPVSFSGTGKVEFAPGDVPSGWDLYLTDGRYRLRSFEVDGSFTANLVVGIPRNATLGNHRIEFTVNGRSYGLDVYVYKTYLGQPARLTVILTDESGNPIKGWVSVGGENVTVSPAGSATFELKPGEYTVTAGAEGSSPVKEDVKLSDGEEKTLTLKLKRAEYYFKASLERDALVITAGNGESVAITVQNLGSKDDEYRVTVENLPEGWNYILSQDPNGAVPIGSLKVPSGGSGSAYLAIFPPFNVESGDINLKVVVSGSGSRVELPLKVHVENQASLTINVDNPSLVVKAGGTTATNLWLDSVGTVTNIKFTAQAPSGWEVEIVPPTIRRVGPQSYGNVVNYPGPTQAEVRIRVPKSAPAGTYTITVTAAGDQAKAETVITVRVTQGSSGTWIGVLLLVVAFGVVIWLMRRVGRR</sequence>
<name>A0A2Z2MYZ0_9EURY</name>
<dbReference type="RefSeq" id="WP_088856474.1">
    <property type="nucleotide sequence ID" value="NZ_CP015103.1"/>
</dbReference>
<gene>
    <name evidence="3" type="ORF">A3L11_08370</name>
</gene>
<dbReference type="Pfam" id="PF10633">
    <property type="entry name" value="NPCBM_assoc"/>
    <property type="match status" value="1"/>
</dbReference>
<keyword evidence="4" id="KW-1185">Reference proteome</keyword>
<evidence type="ECO:0000256" key="1">
    <source>
        <dbReference type="SAM" id="Phobius"/>
    </source>
</evidence>
<dbReference type="AlphaFoldDB" id="A0A2Z2MYZ0"/>
<keyword evidence="1" id="KW-0472">Membrane</keyword>
<dbReference type="InterPro" id="IPR018905">
    <property type="entry name" value="A-galactase_NEW3"/>
</dbReference>
<feature type="domain" description="Alpha-galactosidase NEW3" evidence="2">
    <location>
        <begin position="583"/>
        <end position="663"/>
    </location>
</feature>
<proteinExistence type="predicted"/>
<evidence type="ECO:0000259" key="2">
    <source>
        <dbReference type="Pfam" id="PF10633"/>
    </source>
</evidence>
<dbReference type="GeneID" id="33318244"/>
<dbReference type="EMBL" id="CP015103">
    <property type="protein sequence ID" value="ASJ09240.1"/>
    <property type="molecule type" value="Genomic_DNA"/>
</dbReference>
<evidence type="ECO:0000313" key="4">
    <source>
        <dbReference type="Proteomes" id="UP000250125"/>
    </source>
</evidence>
<protein>
    <recommendedName>
        <fullName evidence="2">Alpha-galactosidase NEW3 domain-containing protein</fullName>
    </recommendedName>
</protein>
<dbReference type="PANTHER" id="PTHR39198">
    <property type="entry name" value="HYPOTHETICAL MEMBRANE PROTEIN, CONSERVED"/>
    <property type="match status" value="1"/>
</dbReference>
<keyword evidence="1" id="KW-0812">Transmembrane</keyword>
<dbReference type="Proteomes" id="UP000250125">
    <property type="component" value="Chromosome"/>
</dbReference>
<dbReference type="SUPFAM" id="SSF49452">
    <property type="entry name" value="Starch-binding domain-like"/>
    <property type="match status" value="1"/>
</dbReference>
<dbReference type="PANTHER" id="PTHR39198:SF1">
    <property type="entry name" value="ALPHA-GALACTOSIDASE NEW3 DOMAIN-CONTAINING PROTEIN"/>
    <property type="match status" value="1"/>
</dbReference>
<keyword evidence="1" id="KW-1133">Transmembrane helix</keyword>
<accession>A0A2Z2MYZ0</accession>
<feature type="transmembrane region" description="Helical" evidence="1">
    <location>
        <begin position="683"/>
        <end position="702"/>
    </location>
</feature>
<reference evidence="3 4" key="1">
    <citation type="submission" date="2016-04" db="EMBL/GenBank/DDBJ databases">
        <title>Complete genome sequence of Thermococcus siculi type strain RG-20.</title>
        <authorList>
            <person name="Oger P.M."/>
        </authorList>
    </citation>
    <scope>NUCLEOTIDE SEQUENCE [LARGE SCALE GENOMIC DNA]</scope>
    <source>
        <strain evidence="3 4">RG-20</strain>
    </source>
</reference>
<dbReference type="Gene3D" id="2.60.40.1120">
    <property type="entry name" value="Carboxypeptidase-like, regulatory domain"/>
    <property type="match status" value="1"/>
</dbReference>
<dbReference type="InterPro" id="IPR013784">
    <property type="entry name" value="Carb-bd-like_fold"/>
</dbReference>
<evidence type="ECO:0000313" key="3">
    <source>
        <dbReference type="EMBL" id="ASJ09240.1"/>
    </source>
</evidence>